<dbReference type="OrthoDB" id="2153288at2759"/>
<dbReference type="AlphaFoldDB" id="A0A8H7BNF4"/>
<protein>
    <submittedName>
        <fullName evidence="1">Uncharacterized protein</fullName>
    </submittedName>
</protein>
<proteinExistence type="predicted"/>
<dbReference type="Proteomes" id="UP000605846">
    <property type="component" value="Unassembled WGS sequence"/>
</dbReference>
<dbReference type="EMBL" id="JABAYA010000173">
    <property type="protein sequence ID" value="KAF7722862.1"/>
    <property type="molecule type" value="Genomic_DNA"/>
</dbReference>
<name>A0A8H7BNF4_9FUNG</name>
<accession>A0A8H7BNF4</accession>
<gene>
    <name evidence="1" type="ORF">EC973_002623</name>
</gene>
<evidence type="ECO:0000313" key="1">
    <source>
        <dbReference type="EMBL" id="KAF7722862.1"/>
    </source>
</evidence>
<evidence type="ECO:0000313" key="2">
    <source>
        <dbReference type="Proteomes" id="UP000605846"/>
    </source>
</evidence>
<keyword evidence="2" id="KW-1185">Reference proteome</keyword>
<comment type="caution">
    <text evidence="1">The sequence shown here is derived from an EMBL/GenBank/DDBJ whole genome shotgun (WGS) entry which is preliminary data.</text>
</comment>
<reference evidence="1" key="1">
    <citation type="submission" date="2020-01" db="EMBL/GenBank/DDBJ databases">
        <title>Genome Sequencing of Three Apophysomyces-Like Fungal Strains Confirms a Novel Fungal Genus in the Mucoromycota with divergent Burkholderia-like Endosymbiotic Bacteria.</title>
        <authorList>
            <person name="Stajich J.E."/>
            <person name="Macias A.M."/>
            <person name="Carter-House D."/>
            <person name="Lovett B."/>
            <person name="Kasson L.R."/>
            <person name="Berry K."/>
            <person name="Grigoriev I."/>
            <person name="Chang Y."/>
            <person name="Spatafora J."/>
            <person name="Kasson M.T."/>
        </authorList>
    </citation>
    <scope>NUCLEOTIDE SEQUENCE</scope>
    <source>
        <strain evidence="1">NRRL A-21654</strain>
    </source>
</reference>
<organism evidence="1 2">
    <name type="scientific">Apophysomyces ossiformis</name>
    <dbReference type="NCBI Taxonomy" id="679940"/>
    <lineage>
        <taxon>Eukaryota</taxon>
        <taxon>Fungi</taxon>
        <taxon>Fungi incertae sedis</taxon>
        <taxon>Mucoromycota</taxon>
        <taxon>Mucoromycotina</taxon>
        <taxon>Mucoromycetes</taxon>
        <taxon>Mucorales</taxon>
        <taxon>Mucorineae</taxon>
        <taxon>Mucoraceae</taxon>
        <taxon>Apophysomyces</taxon>
    </lineage>
</organism>
<sequence>MAMIYLVSLLQETPLPHPAKRYTVRNHDDPHHRPNEMLLSTVGEFIYLTSVYFDYTPKDREGYTHGVGRQKVGVAGLVRQVRKPLRLFLDKKDSIVDDDWELVFDHTFSGPITKISRTPDKERFAMLYNVLEDQSTKYFVRMYYIADGVFEYKDMVLPGNTWIETFSLEDGLIIYARDPDSHRFRIVFLPENIMSAPHSDNAAIVPLGPSIAGDPMKRWHQPSKALDHSIVLSGLYSSDPDTLRIFSLEVHKTTQSYFVNAILADLLDGTWVRRVQGNSSHEIYRDESFEQMVLVDGGYYQQKRVLLHMPKLSFARSKDAKTVVTPYMKNMFLTLDYTNQADALKFNKEESQYLFKNNGTIIPDYYLWLEDAVVSSHEVFDADIVGLTVNDHGTTLAIWTENDWVCVFQRESPHDQIIQYPWEPKMAIDQIRSVSGPLPVKSVMLWNDGSEKGADYIFLALENGIVQSYSLNETEKQRPVSFRSFLQDQWPLWTVMSLVISVYVINEVQHHPS</sequence>